<keyword evidence="6" id="KW-0227">DNA damage</keyword>
<dbReference type="Proteomes" id="UP000046395">
    <property type="component" value="Unassembled WGS sequence"/>
</dbReference>
<dbReference type="Pfam" id="PF16507">
    <property type="entry name" value="HEAT_PSME4_mid"/>
    <property type="match status" value="1"/>
</dbReference>
<evidence type="ECO:0000256" key="2">
    <source>
        <dbReference type="ARBA" id="ARBA00004496"/>
    </source>
</evidence>
<accession>A0A5S6QTL5</accession>
<dbReference type="GO" id="GO:0010499">
    <property type="term" value="P:proteasomal ubiquitin-independent protein catabolic process"/>
    <property type="evidence" value="ECO:0007669"/>
    <property type="project" value="TreeGrafter"/>
</dbReference>
<proteinExistence type="inferred from homology"/>
<keyword evidence="8" id="KW-0539">Nucleus</keyword>
<feature type="domain" description="Proteasome activator Blm10 middle HEAT repeats region" evidence="10">
    <location>
        <begin position="321"/>
        <end position="814"/>
    </location>
</feature>
<dbReference type="InterPro" id="IPR021843">
    <property type="entry name" value="PSME4_C"/>
</dbReference>
<keyword evidence="12" id="KW-1185">Reference proteome</keyword>
<evidence type="ECO:0000259" key="11">
    <source>
        <dbReference type="Pfam" id="PF23096"/>
    </source>
</evidence>
<dbReference type="WBParaSite" id="TMUE_3000010741.1">
    <property type="protein sequence ID" value="TMUE_3000010741.1"/>
    <property type="gene ID" value="WBGene00285533"/>
</dbReference>
<evidence type="ECO:0000259" key="10">
    <source>
        <dbReference type="Pfam" id="PF16507"/>
    </source>
</evidence>
<dbReference type="SUPFAM" id="SSF48371">
    <property type="entry name" value="ARM repeat"/>
    <property type="match status" value="3"/>
</dbReference>
<evidence type="ECO:0000256" key="4">
    <source>
        <dbReference type="ARBA" id="ARBA00022490"/>
    </source>
</evidence>
<dbReference type="InterPro" id="IPR032430">
    <property type="entry name" value="Blm10_mid"/>
</dbReference>
<evidence type="ECO:0000313" key="13">
    <source>
        <dbReference type="WBParaSite" id="TMUE_3000010741.1"/>
    </source>
</evidence>
<keyword evidence="5" id="KW-0677">Repeat</keyword>
<protein>
    <submittedName>
        <fullName evidence="13">Proteasome activator complex subunit 4 C-terminal domain-containing protein</fullName>
    </submittedName>
</protein>
<dbReference type="InterPro" id="IPR055455">
    <property type="entry name" value="HEAT_PSME4"/>
</dbReference>
<organism evidence="12 13">
    <name type="scientific">Trichuris muris</name>
    <name type="common">Mouse whipworm</name>
    <dbReference type="NCBI Taxonomy" id="70415"/>
    <lineage>
        <taxon>Eukaryota</taxon>
        <taxon>Metazoa</taxon>
        <taxon>Ecdysozoa</taxon>
        <taxon>Nematoda</taxon>
        <taxon>Enoplea</taxon>
        <taxon>Dorylaimia</taxon>
        <taxon>Trichinellida</taxon>
        <taxon>Trichuridae</taxon>
        <taxon>Trichuris</taxon>
    </lineage>
</organism>
<evidence type="ECO:0000313" key="12">
    <source>
        <dbReference type="Proteomes" id="UP000046395"/>
    </source>
</evidence>
<feature type="domain" description="Proteasome activator complex subunit 4 C-terminal" evidence="9">
    <location>
        <begin position="1740"/>
        <end position="1826"/>
    </location>
</feature>
<dbReference type="InterPro" id="IPR011989">
    <property type="entry name" value="ARM-like"/>
</dbReference>
<evidence type="ECO:0000256" key="3">
    <source>
        <dbReference type="ARBA" id="ARBA00005739"/>
    </source>
</evidence>
<dbReference type="GO" id="GO:0070628">
    <property type="term" value="F:proteasome binding"/>
    <property type="evidence" value="ECO:0007669"/>
    <property type="project" value="InterPro"/>
</dbReference>
<dbReference type="GO" id="GO:0006281">
    <property type="term" value="P:DNA repair"/>
    <property type="evidence" value="ECO:0007669"/>
    <property type="project" value="UniProtKB-KW"/>
</dbReference>
<dbReference type="GO" id="GO:0016607">
    <property type="term" value="C:nuclear speck"/>
    <property type="evidence" value="ECO:0007669"/>
    <property type="project" value="UniProtKB-SubCell"/>
</dbReference>
<dbReference type="PANTHER" id="PTHR32170">
    <property type="entry name" value="PROTEASOME ACTIVATOR COMPLEX SUBUNIT 4"/>
    <property type="match status" value="1"/>
</dbReference>
<evidence type="ECO:0000256" key="8">
    <source>
        <dbReference type="ARBA" id="ARBA00023242"/>
    </source>
</evidence>
<dbReference type="Gene3D" id="1.25.10.10">
    <property type="entry name" value="Leucine-rich Repeat Variant"/>
    <property type="match status" value="1"/>
</dbReference>
<name>A0A5S6QTL5_TRIMR</name>
<dbReference type="GO" id="GO:0005829">
    <property type="term" value="C:cytosol"/>
    <property type="evidence" value="ECO:0007669"/>
    <property type="project" value="TreeGrafter"/>
</dbReference>
<dbReference type="Pfam" id="PF11919">
    <property type="entry name" value="PSME4_C"/>
    <property type="match status" value="1"/>
</dbReference>
<dbReference type="PANTHER" id="PTHR32170:SF3">
    <property type="entry name" value="PROTEASOME ACTIVATOR COMPLEX SUBUNIT 4"/>
    <property type="match status" value="1"/>
</dbReference>
<evidence type="ECO:0000256" key="1">
    <source>
        <dbReference type="ARBA" id="ARBA00004324"/>
    </source>
</evidence>
<comment type="subcellular location">
    <subcellularLocation>
        <location evidence="2">Cytoplasm</location>
    </subcellularLocation>
    <subcellularLocation>
        <location evidence="1">Nucleus speckle</location>
    </subcellularLocation>
</comment>
<dbReference type="InterPro" id="IPR016024">
    <property type="entry name" value="ARM-type_fold"/>
</dbReference>
<dbReference type="Pfam" id="PF23096">
    <property type="entry name" value="HEAT_PSME4"/>
    <property type="match status" value="1"/>
</dbReference>
<feature type="domain" description="Proteasome activator complex subunit 4-like HEAT repeat-like" evidence="11">
    <location>
        <begin position="1177"/>
        <end position="1446"/>
    </location>
</feature>
<keyword evidence="4" id="KW-0963">Cytoplasm</keyword>
<dbReference type="InterPro" id="IPR035309">
    <property type="entry name" value="PSME4"/>
</dbReference>
<dbReference type="STRING" id="70415.A0A5S6QTL5"/>
<evidence type="ECO:0000256" key="5">
    <source>
        <dbReference type="ARBA" id="ARBA00022737"/>
    </source>
</evidence>
<evidence type="ECO:0000259" key="9">
    <source>
        <dbReference type="Pfam" id="PF11919"/>
    </source>
</evidence>
<comment type="similarity">
    <text evidence="3">Belongs to the BLM10 family.</text>
</comment>
<evidence type="ECO:0000256" key="7">
    <source>
        <dbReference type="ARBA" id="ARBA00023204"/>
    </source>
</evidence>
<reference evidence="13" key="1">
    <citation type="submission" date="2019-12" db="UniProtKB">
        <authorList>
            <consortium name="WormBaseParasite"/>
        </authorList>
    </citation>
    <scope>IDENTIFICATION</scope>
</reference>
<evidence type="ECO:0000256" key="6">
    <source>
        <dbReference type="ARBA" id="ARBA00022763"/>
    </source>
</evidence>
<dbReference type="GO" id="GO:0016504">
    <property type="term" value="F:peptidase activator activity"/>
    <property type="evidence" value="ECO:0007669"/>
    <property type="project" value="InterPro"/>
</dbReference>
<keyword evidence="7" id="KW-0234">DNA repair</keyword>
<sequence length="1826" mass="207987">MHVVDTSAVNNVNKGKRWQREEHGLKYLPYYVEASSEADQWLSDIKAGIGQSLLKCEIPDALVYWFKQLRNYVSIYGMRFTKQDHINFIRIIFALVTSPDFDIGMVTLLCQLMMRLLKNVKLISRDDLQVDWKPLYRLEKRIVRKDDDATAVIVPSILPELLKKITKDLSSYFPEESTREILHFFLPKFCPWSVSATYPFSTMATLLPTKLPPSAMKNGFRLWIEEIIDLWKTYHGSNSWEGDLINLLARVAYDNVGYIDWDRHMDFIFTKILRSFKLVVLDSRDSTKTRLSSTLQSCVLDEFPMWVAAMIGGKSKALQSLEILLKAVHPYCHPSNNGAWQVAIFGFLHRLSYMVCKRVKFERRKTKCWFNWVPEKTKIAEKDITAYVNISLPCVISGVFSKCKSHHVAACLHYLASLKAEAVIPHIFKCCDTSILSIDEPHRLTESLICFEYVATSLLRSPDFITYGLQLIPMLKAILPQMNMYDVDKLCAILNTLCTYFTMIPLVDSSSAQWEMDNLTQQEKELCSMTAILEDIIGETFDRIFLIVQNFGVHANEYRPERLSDSSISSIINSEEDIVVEKIKRLSSCILFNCETSVYEVLVNRILHFVEENVFENEFGHDIICCICAAACKSNPENSFEKFFHLLRSRLHRGIDEHTKIAEEVEIHVLRDIEMLSAVLNVSGSVLAKFCDEIVEVLQLIGSLGSRNAGPVFSNCLSSVLEPLCSISLVERLFNFELLNLSPNSFLPIRNWASSVDSGVVPIKWTIPGPSELAMAETVLKTFLMPALDSLENPEKLSKNRLLSTLQVVDGLCKGLFSVLPPIEGDIIPPGYRISNTATYTGPIVHPDKSHVLRLSRNTKNSIRKVLSGLIDYMIECREDETTSMKVIIEIYSELIVPFATLETFCVPWQRKNKSDLAFHDESVDSAGQPAAWLMKKVVALHQRRLERIYTSGKVTTEHLAAAKDLLKLALSQYPKTRASALSVLGDVFQAYNDLGKMVVDDVLEFLKQNETVNPEQFEAAVNVLCINRGTTFLCKRDWSMVSKAWPALVRSRVSDKVSITDTLAEAMVIGLKTFSSFAVEYQIPNEVATLGKNLWVIADRGAVVPSQAIPQQYEIDISLDRLKEENRNNLIASKALAHQMIEAGKEKTTPSVHLQLAWRLLFVIMQHDKGLPADGVKVFVNLLTDCRYSVRETAIHAITCQLMCRARKTDKVNFQYPVEPLQNNSSEHCHIRYSVRQDNVVCLYNRDKLPSGVEEWNTTQFIPKTATGLNLWPEKLLVQAPLKMQPYSDRLQTELEEEEANIYAALSDESFLKEFVDVLTTENKADHEVEKLSPRENFFFQAVFRTFGFPIWKAFKNTVERLVKSKRPEKHRLAAEIVSGLISGMKLWSYEMQQECQLWIISVLKTAVNNMPVNVIGCWAAAFGVGVSDDDPRRCHLLIDYLSEYFKCPVGTANERLCQYVIANCVFEQYSWRLLLVYSELMKYLQNQLAEEYGELRECVGRLVHLMLCFSSIRNETALEFPNQAAFIEQCLQRIKILEVETSLEYPGANDTASSISGGDVLARETQEREESLKILKTLLSFLKLCCINMGKAICPESAKILPFLFYFDNETSDAPLKHMCRQTLRGYLPQCFLTQATVPHVIDQCEMTAQRKWWKARVSVLQFLQMCIFSNLFCFSNDTHKNRVSKLVMCLLQDQQVEVRKAASKCFCTFFRCGYMKPHDKSYLGTWIEWSKSKDTVVRHGGVLGLAAIVDSNPYSVPNYLPDVLMALCNQTGDSAQLISSTAKSTLLEFKRTHVDSWKEHVQNFTDDQLALLTDILISPSYYV</sequence>